<evidence type="ECO:0000256" key="9">
    <source>
        <dbReference type="ARBA" id="ARBA00023136"/>
    </source>
</evidence>
<evidence type="ECO:0000256" key="2">
    <source>
        <dbReference type="ARBA" id="ARBA00022448"/>
    </source>
</evidence>
<feature type="domain" description="ABC transporter" evidence="11">
    <location>
        <begin position="464"/>
        <end position="699"/>
    </location>
</feature>
<evidence type="ECO:0000256" key="5">
    <source>
        <dbReference type="ARBA" id="ARBA00022741"/>
    </source>
</evidence>
<dbReference type="GO" id="GO:0006508">
    <property type="term" value="P:proteolysis"/>
    <property type="evidence" value="ECO:0007669"/>
    <property type="project" value="InterPro"/>
</dbReference>
<feature type="domain" description="Peptidase C39" evidence="13">
    <location>
        <begin position="1"/>
        <end position="116"/>
    </location>
</feature>
<dbReference type="GO" id="GO:0016887">
    <property type="term" value="F:ATP hydrolysis activity"/>
    <property type="evidence" value="ECO:0007669"/>
    <property type="project" value="InterPro"/>
</dbReference>
<feature type="transmembrane region" description="Helical" evidence="10">
    <location>
        <begin position="152"/>
        <end position="174"/>
    </location>
</feature>
<organism evidence="14 15">
    <name type="scientific">Marinobacter halophilus</name>
    <dbReference type="NCBI Taxonomy" id="1323740"/>
    <lineage>
        <taxon>Bacteria</taxon>
        <taxon>Pseudomonadati</taxon>
        <taxon>Pseudomonadota</taxon>
        <taxon>Gammaproteobacteria</taxon>
        <taxon>Pseudomonadales</taxon>
        <taxon>Marinobacteraceae</taxon>
        <taxon>Marinobacter</taxon>
    </lineage>
</organism>
<proteinExistence type="predicted"/>
<dbReference type="PANTHER" id="PTHR43394:SF1">
    <property type="entry name" value="ATP-BINDING CASSETTE SUB-FAMILY B MEMBER 10, MITOCHONDRIAL"/>
    <property type="match status" value="1"/>
</dbReference>
<dbReference type="Gene3D" id="3.90.70.10">
    <property type="entry name" value="Cysteine proteinases"/>
    <property type="match status" value="1"/>
</dbReference>
<keyword evidence="2" id="KW-0813">Transport</keyword>
<dbReference type="PROSITE" id="PS50893">
    <property type="entry name" value="ABC_TRANSPORTER_2"/>
    <property type="match status" value="1"/>
</dbReference>
<dbReference type="PROSITE" id="PS50990">
    <property type="entry name" value="PEPTIDASE_C39"/>
    <property type="match status" value="1"/>
</dbReference>
<evidence type="ECO:0000259" key="11">
    <source>
        <dbReference type="PROSITE" id="PS50893"/>
    </source>
</evidence>
<feature type="transmembrane region" description="Helical" evidence="10">
    <location>
        <begin position="262"/>
        <end position="281"/>
    </location>
</feature>
<evidence type="ECO:0000256" key="6">
    <source>
        <dbReference type="ARBA" id="ARBA00022801"/>
    </source>
</evidence>
<dbReference type="SMART" id="SM00382">
    <property type="entry name" value="AAA"/>
    <property type="match status" value="1"/>
</dbReference>
<dbReference type="Gene3D" id="3.40.50.300">
    <property type="entry name" value="P-loop containing nucleotide triphosphate hydrolases"/>
    <property type="match status" value="1"/>
</dbReference>
<dbReference type="InterPro" id="IPR027417">
    <property type="entry name" value="P-loop_NTPase"/>
</dbReference>
<feature type="transmembrane region" description="Helical" evidence="10">
    <location>
        <begin position="186"/>
        <end position="203"/>
    </location>
</feature>
<name>A0A2T1KBS1_9GAMM</name>
<evidence type="ECO:0000259" key="12">
    <source>
        <dbReference type="PROSITE" id="PS50929"/>
    </source>
</evidence>
<dbReference type="InterPro" id="IPR036640">
    <property type="entry name" value="ABC1_TM_sf"/>
</dbReference>
<evidence type="ECO:0000259" key="13">
    <source>
        <dbReference type="PROSITE" id="PS50990"/>
    </source>
</evidence>
<dbReference type="FunFam" id="3.40.50.300:FF:000299">
    <property type="entry name" value="ABC transporter ATP-binding protein/permease"/>
    <property type="match status" value="1"/>
</dbReference>
<keyword evidence="3" id="KW-1003">Cell membrane</keyword>
<dbReference type="PROSITE" id="PS50929">
    <property type="entry name" value="ABC_TM1F"/>
    <property type="match status" value="1"/>
</dbReference>
<feature type="domain" description="ABC transmembrane type-1" evidence="12">
    <location>
        <begin position="152"/>
        <end position="430"/>
    </location>
</feature>
<keyword evidence="7" id="KW-0067">ATP-binding</keyword>
<dbReference type="InterPro" id="IPR011527">
    <property type="entry name" value="ABC1_TM_dom"/>
</dbReference>
<dbReference type="GO" id="GO:0005524">
    <property type="term" value="F:ATP binding"/>
    <property type="evidence" value="ECO:0007669"/>
    <property type="project" value="UniProtKB-KW"/>
</dbReference>
<dbReference type="InterPro" id="IPR039421">
    <property type="entry name" value="Type_1_exporter"/>
</dbReference>
<dbReference type="Gene3D" id="1.20.1560.10">
    <property type="entry name" value="ABC transporter type 1, transmembrane domain"/>
    <property type="match status" value="1"/>
</dbReference>
<gene>
    <name evidence="14" type="ORF">C7H08_13700</name>
</gene>
<feature type="transmembrane region" description="Helical" evidence="10">
    <location>
        <begin position="287"/>
        <end position="305"/>
    </location>
</feature>
<evidence type="ECO:0000313" key="14">
    <source>
        <dbReference type="EMBL" id="PSF07500.1"/>
    </source>
</evidence>
<dbReference type="InterPro" id="IPR017750">
    <property type="entry name" value="ATPase_T1SS"/>
</dbReference>
<keyword evidence="4 10" id="KW-0812">Transmembrane</keyword>
<accession>A0A2T1KBS1</accession>
<evidence type="ECO:0000256" key="10">
    <source>
        <dbReference type="SAM" id="Phobius"/>
    </source>
</evidence>
<keyword evidence="5" id="KW-0547">Nucleotide-binding</keyword>
<keyword evidence="15" id="KW-1185">Reference proteome</keyword>
<keyword evidence="8 10" id="KW-1133">Transmembrane helix</keyword>
<dbReference type="CDD" id="cd18587">
    <property type="entry name" value="ABC_6TM_LapB_like"/>
    <property type="match status" value="1"/>
</dbReference>
<feature type="transmembrane region" description="Helical" evidence="10">
    <location>
        <begin position="374"/>
        <end position="395"/>
    </location>
</feature>
<dbReference type="GO" id="GO:0008233">
    <property type="term" value="F:peptidase activity"/>
    <property type="evidence" value="ECO:0007669"/>
    <property type="project" value="InterPro"/>
</dbReference>
<dbReference type="GO" id="GO:0015421">
    <property type="term" value="F:ABC-type oligopeptide transporter activity"/>
    <property type="evidence" value="ECO:0007669"/>
    <property type="project" value="TreeGrafter"/>
</dbReference>
<evidence type="ECO:0000256" key="8">
    <source>
        <dbReference type="ARBA" id="ARBA00022989"/>
    </source>
</evidence>
<dbReference type="CDD" id="cd03245">
    <property type="entry name" value="ABCC_bacteriocin_exporters"/>
    <property type="match status" value="1"/>
</dbReference>
<keyword evidence="6" id="KW-0378">Hydrolase</keyword>
<keyword evidence="9 10" id="KW-0472">Membrane</keyword>
<dbReference type="GO" id="GO:0005886">
    <property type="term" value="C:plasma membrane"/>
    <property type="evidence" value="ECO:0007669"/>
    <property type="project" value="UniProtKB-SubCell"/>
</dbReference>
<evidence type="ECO:0000256" key="3">
    <source>
        <dbReference type="ARBA" id="ARBA00022475"/>
    </source>
</evidence>
<dbReference type="InterPro" id="IPR005074">
    <property type="entry name" value="Peptidase_C39"/>
</dbReference>
<dbReference type="EMBL" id="PXNN01000016">
    <property type="protein sequence ID" value="PSF07500.1"/>
    <property type="molecule type" value="Genomic_DNA"/>
</dbReference>
<dbReference type="Proteomes" id="UP000238385">
    <property type="component" value="Unassembled WGS sequence"/>
</dbReference>
<dbReference type="Pfam" id="PF03412">
    <property type="entry name" value="Peptidase_C39"/>
    <property type="match status" value="1"/>
</dbReference>
<sequence>MLECLRIVGGHHNLTNSPEHITSGLPLSNGQLSPATLARAASRMGMSCRQTRSSLSTLNSALFPVILLLKGEKACVLTGVDSENSAQVIYPELPDSATTVNLDTLNAQYSGHLAYCKPTYNPNRRASIASKSNDGHWFWGTWSKCRALYRDVIVASLLINILALGMPLFIMNVYDRVVPNHSTSTLWVLAVGMTVVLLADFSLKMMRTWFVDLAALRTDVEVSSRIMSRVLGLNLASKPASTGAFANSIQSFESVRAFTSSLTVLALVDLPFSLLFIAIIAWIGWPLILPIIIGALLLLIYAASVQKQLRAMSDSTMKASSHRNAIIVEAINNLETVKSFNGEGHIQGDFEGSSLQVSRQNAAMRLLSGTVTQGAALAQHTVAVSIVVIGVYLLIDGQLSQGGLIAAYLLSSRVMAPISQTAGLLAQYHNAATALETLDTVMELPQERPEGKEWITRPSLNGKIEFRNVSFRYPNDERYALHNASFTIEPGEHIVVLGKNGSGKTTLQRLMLGLYQPETGSILFDGVESRQLDPGFLRKQIGYVPQDVHLMHGSLKHNVLLGDPTAGDERLLKAADLSGLDTLASKHPAGYDFIIGENGQGLSGGQRQTVAIARALVNDPPIMVLDEPTESLDHSAEASLCKSLKTVGKDRTMVMITHRSLLLELASRIIVIDNGQIVADGPKQEVIEALRSGRISGGKA</sequence>
<dbReference type="RefSeq" id="WP_106672798.1">
    <property type="nucleotide sequence ID" value="NZ_BMFE01000004.1"/>
</dbReference>
<dbReference type="Pfam" id="PF00664">
    <property type="entry name" value="ABC_membrane"/>
    <property type="match status" value="1"/>
</dbReference>
<dbReference type="InterPro" id="IPR003593">
    <property type="entry name" value="AAA+_ATPase"/>
</dbReference>
<comment type="caution">
    <text evidence="14">The sequence shown here is derived from an EMBL/GenBank/DDBJ whole genome shotgun (WGS) entry which is preliminary data.</text>
</comment>
<dbReference type="PANTHER" id="PTHR43394">
    <property type="entry name" value="ATP-DEPENDENT PERMEASE MDL1, MITOCHONDRIAL"/>
    <property type="match status" value="1"/>
</dbReference>
<reference evidence="14 15" key="1">
    <citation type="submission" date="2018-03" db="EMBL/GenBank/DDBJ databases">
        <title>Marinobacter brunus sp. nov., a marine bacterium of Gamma-proteobacteria isolated from the surface seawater of the South China Sea.</title>
        <authorList>
            <person name="Cheng H."/>
            <person name="Wu Y.-H."/>
            <person name="Xamxidin M."/>
            <person name="Xu X.-W."/>
        </authorList>
    </citation>
    <scope>NUCLEOTIDE SEQUENCE [LARGE SCALE GENOMIC DNA]</scope>
    <source>
        <strain evidence="14 15">JCM 30472</strain>
    </source>
</reference>
<dbReference type="SUPFAM" id="SSF52540">
    <property type="entry name" value="P-loop containing nucleoside triphosphate hydrolases"/>
    <property type="match status" value="1"/>
</dbReference>
<evidence type="ECO:0000256" key="7">
    <source>
        <dbReference type="ARBA" id="ARBA00022840"/>
    </source>
</evidence>
<evidence type="ECO:0000256" key="1">
    <source>
        <dbReference type="ARBA" id="ARBA00004651"/>
    </source>
</evidence>
<dbReference type="AlphaFoldDB" id="A0A2T1KBS1"/>
<dbReference type="NCBIfam" id="TIGR03375">
    <property type="entry name" value="type_I_sec_LssB"/>
    <property type="match status" value="1"/>
</dbReference>
<comment type="subcellular location">
    <subcellularLocation>
        <location evidence="1">Cell membrane</location>
        <topology evidence="1">Multi-pass membrane protein</topology>
    </subcellularLocation>
</comment>
<protein>
    <submittedName>
        <fullName evidence="14">Type I secretion system permease/ATPase</fullName>
    </submittedName>
</protein>
<evidence type="ECO:0000313" key="15">
    <source>
        <dbReference type="Proteomes" id="UP000238385"/>
    </source>
</evidence>
<dbReference type="InterPro" id="IPR003439">
    <property type="entry name" value="ABC_transporter-like_ATP-bd"/>
</dbReference>
<dbReference type="OrthoDB" id="9806127at2"/>
<evidence type="ECO:0000256" key="4">
    <source>
        <dbReference type="ARBA" id="ARBA00022692"/>
    </source>
</evidence>
<dbReference type="Pfam" id="PF00005">
    <property type="entry name" value="ABC_tran"/>
    <property type="match status" value="1"/>
</dbReference>
<dbReference type="SUPFAM" id="SSF90123">
    <property type="entry name" value="ABC transporter transmembrane region"/>
    <property type="match status" value="1"/>
</dbReference>